<gene>
    <name evidence="1" type="ORF">D9611_006692</name>
</gene>
<evidence type="ECO:0000313" key="2">
    <source>
        <dbReference type="Proteomes" id="UP000541558"/>
    </source>
</evidence>
<reference evidence="1 2" key="1">
    <citation type="journal article" date="2020" name="ISME J.">
        <title>Uncovering the hidden diversity of litter-decomposition mechanisms in mushroom-forming fungi.</title>
        <authorList>
            <person name="Floudas D."/>
            <person name="Bentzer J."/>
            <person name="Ahren D."/>
            <person name="Johansson T."/>
            <person name="Persson P."/>
            <person name="Tunlid A."/>
        </authorList>
    </citation>
    <scope>NUCLEOTIDE SEQUENCE [LARGE SCALE GENOMIC DNA]</scope>
    <source>
        <strain evidence="1 2">CBS 175.51</strain>
    </source>
</reference>
<accession>A0A8H5C900</accession>
<sequence>MYTVLFRDFRCFPSDSKPNLPRFRNTMPVFTQDFRERITIWPLIEEVPLVACKSALRKPLIRGTRNPATGKKVLTQAFAIPLHTDQMIDFVDHYIPEKRHCSGSEKIGIFTDTLHEFIPQEWKLNFAWVLVPVKGKIWHTIGIAICANRNEEEMLRAEDSALIKQIQDSLAVWTQPGWYFITNPRHEY</sequence>
<protein>
    <submittedName>
        <fullName evidence="1">Uncharacterized protein</fullName>
    </submittedName>
</protein>
<dbReference type="EMBL" id="JAACJK010000058">
    <property type="protein sequence ID" value="KAF5336353.1"/>
    <property type="molecule type" value="Genomic_DNA"/>
</dbReference>
<evidence type="ECO:0000313" key="1">
    <source>
        <dbReference type="EMBL" id="KAF5336353.1"/>
    </source>
</evidence>
<dbReference type="OrthoDB" id="3063263at2759"/>
<dbReference type="Proteomes" id="UP000541558">
    <property type="component" value="Unassembled WGS sequence"/>
</dbReference>
<keyword evidence="2" id="KW-1185">Reference proteome</keyword>
<name>A0A8H5C900_9AGAR</name>
<dbReference type="AlphaFoldDB" id="A0A8H5C900"/>
<proteinExistence type="predicted"/>
<organism evidence="1 2">
    <name type="scientific">Ephemerocybe angulata</name>
    <dbReference type="NCBI Taxonomy" id="980116"/>
    <lineage>
        <taxon>Eukaryota</taxon>
        <taxon>Fungi</taxon>
        <taxon>Dikarya</taxon>
        <taxon>Basidiomycota</taxon>
        <taxon>Agaricomycotina</taxon>
        <taxon>Agaricomycetes</taxon>
        <taxon>Agaricomycetidae</taxon>
        <taxon>Agaricales</taxon>
        <taxon>Agaricineae</taxon>
        <taxon>Psathyrellaceae</taxon>
        <taxon>Ephemerocybe</taxon>
    </lineage>
</organism>
<comment type="caution">
    <text evidence="1">The sequence shown here is derived from an EMBL/GenBank/DDBJ whole genome shotgun (WGS) entry which is preliminary data.</text>
</comment>